<dbReference type="PANTHER" id="PTHR36836">
    <property type="entry name" value="COLANIC ACID BIOSYNTHESIS PROTEIN WCAK"/>
    <property type="match status" value="1"/>
</dbReference>
<evidence type="ECO:0000313" key="2">
    <source>
        <dbReference type="EMBL" id="SDF04661.1"/>
    </source>
</evidence>
<name>A0A1G7HVX2_9EURY</name>
<dbReference type="RefSeq" id="WP_149797505.1">
    <property type="nucleotide sequence ID" value="NZ_FNBO01000001.1"/>
</dbReference>
<accession>A0A1G7HVX2</accession>
<reference evidence="2 3" key="1">
    <citation type="submission" date="2016-10" db="EMBL/GenBank/DDBJ databases">
        <authorList>
            <person name="Varghese N."/>
            <person name="Submissions S."/>
        </authorList>
    </citation>
    <scope>NUCLEOTIDE SEQUENCE [LARGE SCALE GENOMIC DNA]</scope>
    <source>
        <strain evidence="2 3">CGMCC 1.3527</strain>
    </source>
</reference>
<sequence>MSSISLAWGYGCRNAGDMAINYGFLDFLDQSFRDSKIEIISRYAPNQPEIRETRDRLAERGYEFDLLGGPIHYNPKNQSRVEKISALSGDSLRYTSDILRLDDIDDRFGSEMASSIQDSELLLFNGGNLIHHSPHRGFLPYVLAIMYPLVVARRNKTPYALLPQTIFNLEGPYEPILTSVLNGAEFIWTRDDRTYEYLKQKASISTPVHRGLDIGFVGCRQYEKSSEDSAKGNHIAVVPRFSELGDTGNIQNTDLSSVETSLKRYIQTVVDDGDSVSIVVQTNSEKEWVNNNMSFLQSTGVDIFESFDQDELCSFYAKCDLLVTMRLHAGIFGLTQGTPTIGVYREEWGPKIPGTWEALDISAYAKSWDEISVNTLHDLTLSALEQRNVLRKRILENIDERTTEMTNKLEHSMREVLD</sequence>
<dbReference type="GO" id="GO:0016740">
    <property type="term" value="F:transferase activity"/>
    <property type="evidence" value="ECO:0007669"/>
    <property type="project" value="UniProtKB-KW"/>
</dbReference>
<keyword evidence="3" id="KW-1185">Reference proteome</keyword>
<keyword evidence="2" id="KW-0808">Transferase</keyword>
<dbReference type="AlphaFoldDB" id="A0A1G7HVX2"/>
<evidence type="ECO:0000313" key="3">
    <source>
        <dbReference type="Proteomes" id="UP000324020"/>
    </source>
</evidence>
<dbReference type="InterPro" id="IPR007345">
    <property type="entry name" value="Polysacch_pyruvyl_Trfase"/>
</dbReference>
<dbReference type="Pfam" id="PF04230">
    <property type="entry name" value="PS_pyruv_trans"/>
    <property type="match status" value="1"/>
</dbReference>
<evidence type="ECO:0000259" key="1">
    <source>
        <dbReference type="Pfam" id="PF04230"/>
    </source>
</evidence>
<dbReference type="Proteomes" id="UP000324020">
    <property type="component" value="Unassembled WGS sequence"/>
</dbReference>
<feature type="domain" description="Polysaccharide pyruvyl transferase" evidence="1">
    <location>
        <begin position="14"/>
        <end position="345"/>
    </location>
</feature>
<dbReference type="PANTHER" id="PTHR36836:SF1">
    <property type="entry name" value="COLANIC ACID BIOSYNTHESIS PROTEIN WCAK"/>
    <property type="match status" value="1"/>
</dbReference>
<dbReference type="EMBL" id="FNBO01000001">
    <property type="protein sequence ID" value="SDF04661.1"/>
    <property type="molecule type" value="Genomic_DNA"/>
</dbReference>
<protein>
    <submittedName>
        <fullName evidence="2">Polysaccharide pyruvyl transferase family protein WcaK</fullName>
    </submittedName>
</protein>
<proteinExistence type="predicted"/>
<gene>
    <name evidence="2" type="ORF">SAMN04488067_101539</name>
</gene>
<organism evidence="2 3">
    <name type="scientific">Halorubrum xinjiangense</name>
    <dbReference type="NCBI Taxonomy" id="261291"/>
    <lineage>
        <taxon>Archaea</taxon>
        <taxon>Methanobacteriati</taxon>
        <taxon>Methanobacteriota</taxon>
        <taxon>Stenosarchaea group</taxon>
        <taxon>Halobacteria</taxon>
        <taxon>Halobacteriales</taxon>
        <taxon>Haloferacaceae</taxon>
        <taxon>Halorubrum</taxon>
    </lineage>
</organism>